<dbReference type="Proteomes" id="UP000234479">
    <property type="component" value="Unassembled WGS sequence"/>
</dbReference>
<evidence type="ECO:0008006" key="3">
    <source>
        <dbReference type="Google" id="ProtNLM"/>
    </source>
</evidence>
<sequence length="128" mass="13397">MRKTIVLGVIAIACVASGCATKRYPIATGLGAAEASALSCREIDLELIRADEVRKQITDTAKTDWRSVAGFLGDYGIGNAMAKADAEKAINNRVVALNNAKATKRCGAESASLPAMIGQFFGDVFSGE</sequence>
<proteinExistence type="predicted"/>
<protein>
    <recommendedName>
        <fullName evidence="3">Lipoprotein</fullName>
    </recommendedName>
</protein>
<accession>A0A2N5DGA1</accession>
<dbReference type="PROSITE" id="PS51257">
    <property type="entry name" value="PROKAR_LIPOPROTEIN"/>
    <property type="match status" value="1"/>
</dbReference>
<dbReference type="EMBL" id="PJRS01000022">
    <property type="protein sequence ID" value="PLR25082.1"/>
    <property type="molecule type" value="Genomic_DNA"/>
</dbReference>
<dbReference type="OrthoDB" id="7206526at2"/>
<dbReference type="AlphaFoldDB" id="A0A2N5DGA1"/>
<dbReference type="RefSeq" id="WP_101718356.1">
    <property type="nucleotide sequence ID" value="NZ_PJRS01000022.1"/>
</dbReference>
<keyword evidence="2" id="KW-1185">Reference proteome</keyword>
<evidence type="ECO:0000313" key="2">
    <source>
        <dbReference type="Proteomes" id="UP000234479"/>
    </source>
</evidence>
<reference evidence="1 2" key="1">
    <citation type="submission" date="2017-12" db="EMBL/GenBank/DDBJ databases">
        <title>The genome sequence of Caulobacter sp. 410.</title>
        <authorList>
            <person name="Gao J."/>
            <person name="Mao X."/>
            <person name="Sun J."/>
        </authorList>
    </citation>
    <scope>NUCLEOTIDE SEQUENCE [LARGE SCALE GENOMIC DNA]</scope>
    <source>
        <strain evidence="1 2">410</strain>
    </source>
</reference>
<comment type="caution">
    <text evidence="1">The sequence shown here is derived from an EMBL/GenBank/DDBJ whole genome shotgun (WGS) entry which is preliminary data.</text>
</comment>
<gene>
    <name evidence="1" type="ORF">SGCZBJ_12670</name>
</gene>
<organism evidence="1 2">
    <name type="scientific">Caulobacter zeae</name>
    <dbReference type="NCBI Taxonomy" id="2055137"/>
    <lineage>
        <taxon>Bacteria</taxon>
        <taxon>Pseudomonadati</taxon>
        <taxon>Pseudomonadota</taxon>
        <taxon>Alphaproteobacteria</taxon>
        <taxon>Caulobacterales</taxon>
        <taxon>Caulobacteraceae</taxon>
        <taxon>Caulobacter</taxon>
    </lineage>
</organism>
<name>A0A2N5DGA1_9CAUL</name>
<evidence type="ECO:0000313" key="1">
    <source>
        <dbReference type="EMBL" id="PLR25082.1"/>
    </source>
</evidence>